<dbReference type="Proteomes" id="UP000326500">
    <property type="component" value="Unassembled WGS sequence"/>
</dbReference>
<dbReference type="OrthoDB" id="10899at2157"/>
<dbReference type="Pfam" id="PF16906">
    <property type="entry name" value="Ribosomal_L26"/>
    <property type="match status" value="1"/>
</dbReference>
<dbReference type="RefSeq" id="WP_066957293.1">
    <property type="nucleotide sequence ID" value="NZ_BCNX01000007.1"/>
</dbReference>
<dbReference type="AlphaFoldDB" id="A0A1G8ZJF5"/>
<dbReference type="Gene3D" id="2.30.30.30">
    <property type="match status" value="1"/>
</dbReference>
<dbReference type="CDD" id="cd06089">
    <property type="entry name" value="KOW_RPL26"/>
    <property type="match status" value="1"/>
</dbReference>
<comment type="subunit">
    <text evidence="4">Part of the 50S ribosomal subunit.</text>
</comment>
<feature type="domain" description="KOW" evidence="6">
    <location>
        <begin position="46"/>
        <end position="73"/>
    </location>
</feature>
<dbReference type="InterPro" id="IPR014722">
    <property type="entry name" value="Rib_uL2_dom2"/>
</dbReference>
<keyword evidence="3 4" id="KW-0687">Ribonucleoprotein</keyword>
<dbReference type="InterPro" id="IPR005824">
    <property type="entry name" value="KOW"/>
</dbReference>
<sequence length="121" mass="13577">MVRIASKQPRKQRKARYNAPNHTRGRFLSAPLSPELREKHKTRRVRVVKGDTVKVLRGDFAGEEGVVDAVDMKTCRLVVHGVTVTKADGTEVPRPIDPSNVQITKLNLKDKLRAERLGGEE</sequence>
<proteinExistence type="inferred from homology"/>
<dbReference type="HAMAP" id="MF_01326_A">
    <property type="entry name" value="Ribosomal_uL24_A"/>
    <property type="match status" value="1"/>
</dbReference>
<dbReference type="InterPro" id="IPR008991">
    <property type="entry name" value="Translation_prot_SH3-like_sf"/>
</dbReference>
<comment type="function">
    <text evidence="4">One of two assembly initiator proteins, it binds directly to the 5'-end of the 23S rRNA, where it nucleates assembly of the 50S subunit.</text>
</comment>
<evidence type="ECO:0000256" key="3">
    <source>
        <dbReference type="ARBA" id="ARBA00023274"/>
    </source>
</evidence>
<accession>A0A1G8ZJF5</accession>
<dbReference type="SMART" id="SM00739">
    <property type="entry name" value="KOW"/>
    <property type="match status" value="1"/>
</dbReference>
<dbReference type="InterPro" id="IPR005756">
    <property type="entry name" value="Ribosomal_uL24_euk/arc"/>
</dbReference>
<evidence type="ECO:0000313" key="8">
    <source>
        <dbReference type="Proteomes" id="UP000326500"/>
    </source>
</evidence>
<evidence type="ECO:0000313" key="7">
    <source>
        <dbReference type="EMBL" id="SDK15249.1"/>
    </source>
</evidence>
<dbReference type="NCBIfam" id="TIGR01080">
    <property type="entry name" value="rplX_A_E"/>
    <property type="match status" value="1"/>
</dbReference>
<keyword evidence="8" id="KW-1185">Reference proteome</keyword>
<gene>
    <name evidence="4" type="primary">rpl24</name>
    <name evidence="7" type="ORF">SAMN04488571_104222</name>
</gene>
<dbReference type="EMBL" id="FNFT01000004">
    <property type="protein sequence ID" value="SDK15249.1"/>
    <property type="molecule type" value="Genomic_DNA"/>
</dbReference>
<dbReference type="STRING" id="2200.GCA_001571405_01332"/>
<dbReference type="InterPro" id="IPR005825">
    <property type="entry name" value="Ribosomal_uL24_CS"/>
</dbReference>
<dbReference type="GO" id="GO:0003735">
    <property type="term" value="F:structural constituent of ribosome"/>
    <property type="evidence" value="ECO:0007669"/>
    <property type="project" value="UniProtKB-UniRule"/>
</dbReference>
<feature type="region of interest" description="Disordered" evidence="5">
    <location>
        <begin position="1"/>
        <end position="33"/>
    </location>
</feature>
<dbReference type="Pfam" id="PF00467">
    <property type="entry name" value="KOW"/>
    <property type="match status" value="1"/>
</dbReference>
<dbReference type="InterPro" id="IPR041988">
    <property type="entry name" value="Ribosomal_uL24_KOW"/>
</dbReference>
<dbReference type="SUPFAM" id="SSF50104">
    <property type="entry name" value="Translation proteins SH3-like domain"/>
    <property type="match status" value="1"/>
</dbReference>
<keyword evidence="4" id="KW-0694">RNA-binding</keyword>
<reference evidence="7 8" key="1">
    <citation type="submission" date="2016-10" db="EMBL/GenBank/DDBJ databases">
        <authorList>
            <person name="Varghese N."/>
            <person name="Submissions S."/>
        </authorList>
    </citation>
    <scope>NUCLEOTIDE SEQUENCE [LARGE SCALE GENOMIC DNA]</scope>
    <source>
        <strain evidence="7 8">DSM 2373</strain>
    </source>
</reference>
<evidence type="ECO:0000259" key="6">
    <source>
        <dbReference type="SMART" id="SM00739"/>
    </source>
</evidence>
<dbReference type="GO" id="GO:0006412">
    <property type="term" value="P:translation"/>
    <property type="evidence" value="ECO:0007669"/>
    <property type="project" value="UniProtKB-UniRule"/>
</dbReference>
<organism evidence="7 8">
    <name type="scientific">Methanoculleus thermophilus</name>
    <dbReference type="NCBI Taxonomy" id="2200"/>
    <lineage>
        <taxon>Archaea</taxon>
        <taxon>Methanobacteriati</taxon>
        <taxon>Methanobacteriota</taxon>
        <taxon>Stenosarchaea group</taxon>
        <taxon>Methanomicrobia</taxon>
        <taxon>Methanomicrobiales</taxon>
        <taxon>Methanomicrobiaceae</taxon>
        <taxon>Methanoculleus</taxon>
    </lineage>
</organism>
<keyword evidence="2 4" id="KW-0689">Ribosomal protein</keyword>
<keyword evidence="4" id="KW-0699">rRNA-binding</keyword>
<protein>
    <recommendedName>
        <fullName evidence="4">Large ribosomal subunit protein uL24</fullName>
    </recommendedName>
</protein>
<evidence type="ECO:0000256" key="1">
    <source>
        <dbReference type="ARBA" id="ARBA00010618"/>
    </source>
</evidence>
<dbReference type="GO" id="GO:0019843">
    <property type="term" value="F:rRNA binding"/>
    <property type="evidence" value="ECO:0007669"/>
    <property type="project" value="UniProtKB-UniRule"/>
</dbReference>
<evidence type="ECO:0000256" key="2">
    <source>
        <dbReference type="ARBA" id="ARBA00022980"/>
    </source>
</evidence>
<dbReference type="PANTHER" id="PTHR11143">
    <property type="entry name" value="60S RIBOSOMAL PROTEIN L26 FAMILY MEMBER"/>
    <property type="match status" value="1"/>
</dbReference>
<name>A0A1G8ZJF5_9EURY</name>
<comment type="similarity">
    <text evidence="1 4">Belongs to the universal ribosomal protein uL24 family.</text>
</comment>
<evidence type="ECO:0000256" key="4">
    <source>
        <dbReference type="HAMAP-Rule" id="MF_01326"/>
    </source>
</evidence>
<dbReference type="PROSITE" id="PS01108">
    <property type="entry name" value="RIBOSOMAL_L24"/>
    <property type="match status" value="1"/>
</dbReference>
<comment type="function">
    <text evidence="4">Located at the polypeptide exit tunnel on the outside of the subunit.</text>
</comment>
<dbReference type="GO" id="GO:0015934">
    <property type="term" value="C:large ribosomal subunit"/>
    <property type="evidence" value="ECO:0007669"/>
    <property type="project" value="UniProtKB-UniRule"/>
</dbReference>
<evidence type="ECO:0000256" key="5">
    <source>
        <dbReference type="SAM" id="MobiDB-lite"/>
    </source>
</evidence>